<gene>
    <name evidence="1" type="ORF">P7K49_021244</name>
</gene>
<keyword evidence="2" id="KW-1185">Reference proteome</keyword>
<evidence type="ECO:0000313" key="1">
    <source>
        <dbReference type="EMBL" id="KAK2099896.1"/>
    </source>
</evidence>
<accession>A0ABQ9US54</accession>
<name>A0ABQ9US54_SAGOE</name>
<protein>
    <submittedName>
        <fullName evidence="1">Uncharacterized protein</fullName>
    </submittedName>
</protein>
<sequence length="70" mass="7736">MQARSAVLHSEAKQHVEGLWSRLVQLILLLAPPSQALEEALVPEVLQLSDALRDDILPELGVRFEDHEGG</sequence>
<organism evidence="1 2">
    <name type="scientific">Saguinus oedipus</name>
    <name type="common">Cotton-top tamarin</name>
    <name type="synonym">Oedipomidas oedipus</name>
    <dbReference type="NCBI Taxonomy" id="9490"/>
    <lineage>
        <taxon>Eukaryota</taxon>
        <taxon>Metazoa</taxon>
        <taxon>Chordata</taxon>
        <taxon>Craniata</taxon>
        <taxon>Vertebrata</taxon>
        <taxon>Euteleostomi</taxon>
        <taxon>Mammalia</taxon>
        <taxon>Eutheria</taxon>
        <taxon>Euarchontoglires</taxon>
        <taxon>Primates</taxon>
        <taxon>Haplorrhini</taxon>
        <taxon>Platyrrhini</taxon>
        <taxon>Cebidae</taxon>
        <taxon>Callitrichinae</taxon>
        <taxon>Saguinus</taxon>
    </lineage>
</organism>
<reference evidence="1 2" key="1">
    <citation type="submission" date="2023-05" db="EMBL/GenBank/DDBJ databases">
        <title>B98-5 Cell Line De Novo Hybrid Assembly: An Optical Mapping Approach.</title>
        <authorList>
            <person name="Kananen K."/>
            <person name="Auerbach J.A."/>
            <person name="Kautto E."/>
            <person name="Blachly J.S."/>
        </authorList>
    </citation>
    <scope>NUCLEOTIDE SEQUENCE [LARGE SCALE GENOMIC DNA]</scope>
    <source>
        <strain evidence="1">B95-8</strain>
        <tissue evidence="1">Cell line</tissue>
    </source>
</reference>
<dbReference type="Proteomes" id="UP001266305">
    <property type="component" value="Unassembled WGS sequence"/>
</dbReference>
<dbReference type="EMBL" id="JASSZA010000010">
    <property type="protein sequence ID" value="KAK2099896.1"/>
    <property type="molecule type" value="Genomic_DNA"/>
</dbReference>
<comment type="caution">
    <text evidence="1">The sequence shown here is derived from an EMBL/GenBank/DDBJ whole genome shotgun (WGS) entry which is preliminary data.</text>
</comment>
<proteinExistence type="predicted"/>
<evidence type="ECO:0000313" key="2">
    <source>
        <dbReference type="Proteomes" id="UP001266305"/>
    </source>
</evidence>